<name>A0A098G7P6_9GAMM</name>
<dbReference type="SUPFAM" id="SSF52047">
    <property type="entry name" value="RNI-like"/>
    <property type="match status" value="1"/>
</dbReference>
<evidence type="ECO:0000313" key="2">
    <source>
        <dbReference type="Proteomes" id="UP000032430"/>
    </source>
</evidence>
<evidence type="ECO:0000313" key="1">
    <source>
        <dbReference type="EMBL" id="CEG57540.1"/>
    </source>
</evidence>
<dbReference type="OrthoDB" id="9983603at2"/>
<dbReference type="InterPro" id="IPR032675">
    <property type="entry name" value="LRR_dom_sf"/>
</dbReference>
<gene>
    <name evidence="1" type="ORF">LFA_2158</name>
</gene>
<dbReference type="Proteomes" id="UP000032430">
    <property type="component" value="Chromosome I"/>
</dbReference>
<proteinExistence type="predicted"/>
<accession>A0A098G7P6</accession>
<dbReference type="AlphaFoldDB" id="A0A098G7P6"/>
<dbReference type="STRING" id="1212491.LFA_2158"/>
<dbReference type="EMBL" id="LN614827">
    <property type="protein sequence ID" value="CEG57540.1"/>
    <property type="molecule type" value="Genomic_DNA"/>
</dbReference>
<reference evidence="2" key="1">
    <citation type="submission" date="2014-09" db="EMBL/GenBank/DDBJ databases">
        <authorList>
            <person name="Gomez-Valero L."/>
        </authorList>
    </citation>
    <scope>NUCLEOTIDE SEQUENCE [LARGE SCALE GENOMIC DNA]</scope>
    <source>
        <strain evidence="2">ATCC700992</strain>
    </source>
</reference>
<dbReference type="RefSeq" id="WP_045096020.1">
    <property type="nucleotide sequence ID" value="NZ_LN614827.1"/>
</dbReference>
<sequence>MAIESKALAAHISKANILNLYNQEITNQDLKSITEQLMHYPFLKGLNLSKNPITKEGLIILMEALSSKFPNIKQLNLSFNHLNEDCLDLLRANKTIHQAVLMNTGIENEEQIKLCGIYNQNEKSYLRKIALFKQAGATLLQGHRQNTSNLYKLDHNLILTILIYTADVNECPFNCILLCLFLMKTYCNNNKSPIRSFGLEEAYTNLSTEEQETAVRITHTFFPHSPLRLSLRNNTEEVSKKCCIQ</sequence>
<dbReference type="Gene3D" id="3.80.10.10">
    <property type="entry name" value="Ribonuclease Inhibitor"/>
    <property type="match status" value="1"/>
</dbReference>
<organism evidence="1 2">
    <name type="scientific">Legionella fallonii LLAP-10</name>
    <dbReference type="NCBI Taxonomy" id="1212491"/>
    <lineage>
        <taxon>Bacteria</taxon>
        <taxon>Pseudomonadati</taxon>
        <taxon>Pseudomonadota</taxon>
        <taxon>Gammaproteobacteria</taxon>
        <taxon>Legionellales</taxon>
        <taxon>Legionellaceae</taxon>
        <taxon>Legionella</taxon>
    </lineage>
</organism>
<dbReference type="KEGG" id="lfa:LFA_2158"/>
<keyword evidence="2" id="KW-1185">Reference proteome</keyword>
<protein>
    <submittedName>
        <fullName evidence="1">Uncharacterized protein</fullName>
    </submittedName>
</protein>
<dbReference type="HOGENOM" id="CLU_1132491_0_0_6"/>